<keyword evidence="9" id="KW-0256">Endoplasmic reticulum</keyword>
<evidence type="ECO:0000256" key="11">
    <source>
        <dbReference type="ARBA" id="ARBA00022989"/>
    </source>
</evidence>
<evidence type="ECO:0000256" key="5">
    <source>
        <dbReference type="ARBA" id="ARBA00022475"/>
    </source>
</evidence>
<comment type="similarity">
    <text evidence="3">Belongs to the extended synaptotagmin family.</text>
</comment>
<dbReference type="PANTHER" id="PTHR45761">
    <property type="entry name" value="EXTENDED SYNAPTOTAGMIN-LIKE PROTEIN 2, ISOFORM C"/>
    <property type="match status" value="1"/>
</dbReference>
<dbReference type="GO" id="GO:0031210">
    <property type="term" value="F:phosphatidylcholine binding"/>
    <property type="evidence" value="ECO:0007669"/>
    <property type="project" value="TreeGrafter"/>
</dbReference>
<dbReference type="Ensembl" id="ENSCMIT00000030798.1">
    <property type="protein sequence ID" value="ENSCMIP00000030331.1"/>
    <property type="gene ID" value="ENSCMIG00000013058.1"/>
</dbReference>
<dbReference type="InterPro" id="IPR000008">
    <property type="entry name" value="C2_dom"/>
</dbReference>
<reference evidence="16" key="5">
    <citation type="submission" date="2025-09" db="UniProtKB">
        <authorList>
            <consortium name="Ensembl"/>
        </authorList>
    </citation>
    <scope>IDENTIFICATION</scope>
</reference>
<evidence type="ECO:0000256" key="7">
    <source>
        <dbReference type="ARBA" id="ARBA00022723"/>
    </source>
</evidence>
<keyword evidence="4" id="KW-0813">Transport</keyword>
<keyword evidence="12" id="KW-0445">Lipid transport</keyword>
<reference evidence="17" key="2">
    <citation type="journal article" date="2007" name="PLoS Biol.">
        <title>Survey sequencing and comparative analysis of the elephant shark (Callorhinchus milii) genome.</title>
        <authorList>
            <person name="Venkatesh B."/>
            <person name="Kirkness E.F."/>
            <person name="Loh Y.H."/>
            <person name="Halpern A.L."/>
            <person name="Lee A.P."/>
            <person name="Johnson J."/>
            <person name="Dandona N."/>
            <person name="Viswanathan L.D."/>
            <person name="Tay A."/>
            <person name="Venter J.C."/>
            <person name="Strausberg R.L."/>
            <person name="Brenner S."/>
        </authorList>
    </citation>
    <scope>NUCLEOTIDE SEQUENCE [LARGE SCALE GENOMIC DNA]</scope>
</reference>
<evidence type="ECO:0000256" key="6">
    <source>
        <dbReference type="ARBA" id="ARBA00022692"/>
    </source>
</evidence>
<evidence type="ECO:0000256" key="9">
    <source>
        <dbReference type="ARBA" id="ARBA00022824"/>
    </source>
</evidence>
<evidence type="ECO:0000313" key="16">
    <source>
        <dbReference type="Ensembl" id="ENSCMIP00000030331.1"/>
    </source>
</evidence>
<dbReference type="GO" id="GO:0008429">
    <property type="term" value="F:phosphatidylethanolamine binding"/>
    <property type="evidence" value="ECO:0007669"/>
    <property type="project" value="TreeGrafter"/>
</dbReference>
<dbReference type="InParanoid" id="A0A4W3IS64"/>
<evidence type="ECO:0000313" key="17">
    <source>
        <dbReference type="Proteomes" id="UP000314986"/>
    </source>
</evidence>
<dbReference type="STRING" id="7868.ENSCMIP00000030331"/>
<dbReference type="Gene3D" id="2.60.40.150">
    <property type="entry name" value="C2 domain"/>
    <property type="match status" value="1"/>
</dbReference>
<name>A0A4W3IS64_CALMI</name>
<evidence type="ECO:0000259" key="15">
    <source>
        <dbReference type="PROSITE" id="PS50004"/>
    </source>
</evidence>
<keyword evidence="11" id="KW-1133">Transmembrane helix</keyword>
<dbReference type="InterPro" id="IPR051634">
    <property type="entry name" value="Extended_Synaptotagmin"/>
</dbReference>
<evidence type="ECO:0000256" key="12">
    <source>
        <dbReference type="ARBA" id="ARBA00023055"/>
    </source>
</evidence>
<dbReference type="GO" id="GO:0005544">
    <property type="term" value="F:calcium-dependent phospholipid binding"/>
    <property type="evidence" value="ECO:0007669"/>
    <property type="project" value="TreeGrafter"/>
</dbReference>
<evidence type="ECO:0000256" key="8">
    <source>
        <dbReference type="ARBA" id="ARBA00022737"/>
    </source>
</evidence>
<dbReference type="InterPro" id="IPR035892">
    <property type="entry name" value="C2_domain_sf"/>
</dbReference>
<keyword evidence="6" id="KW-0812">Transmembrane</keyword>
<dbReference type="Proteomes" id="UP000314986">
    <property type="component" value="Unassembled WGS sequence"/>
</dbReference>
<reference evidence="17" key="3">
    <citation type="journal article" date="2014" name="Nature">
        <title>Elephant shark genome provides unique insights into gnathostome evolution.</title>
        <authorList>
            <consortium name="International Elephant Shark Genome Sequencing Consortium"/>
            <person name="Venkatesh B."/>
            <person name="Lee A.P."/>
            <person name="Ravi V."/>
            <person name="Maurya A.K."/>
            <person name="Lian M.M."/>
            <person name="Swann J.B."/>
            <person name="Ohta Y."/>
            <person name="Flajnik M.F."/>
            <person name="Sutoh Y."/>
            <person name="Kasahara M."/>
            <person name="Hoon S."/>
            <person name="Gangu V."/>
            <person name="Roy S.W."/>
            <person name="Irimia M."/>
            <person name="Korzh V."/>
            <person name="Kondrychyn I."/>
            <person name="Lim Z.W."/>
            <person name="Tay B.H."/>
            <person name="Tohari S."/>
            <person name="Kong K.W."/>
            <person name="Ho S."/>
            <person name="Lorente-Galdos B."/>
            <person name="Quilez J."/>
            <person name="Marques-Bonet T."/>
            <person name="Raney B.J."/>
            <person name="Ingham P.W."/>
            <person name="Tay A."/>
            <person name="Hillier L.W."/>
            <person name="Minx P."/>
            <person name="Boehm T."/>
            <person name="Wilson R.K."/>
            <person name="Brenner S."/>
            <person name="Warren W.C."/>
        </authorList>
    </citation>
    <scope>NUCLEOTIDE SEQUENCE [LARGE SCALE GENOMIC DNA]</scope>
</reference>
<organism evidence="16 17">
    <name type="scientific">Callorhinchus milii</name>
    <name type="common">Ghost shark</name>
    <dbReference type="NCBI Taxonomy" id="7868"/>
    <lineage>
        <taxon>Eukaryota</taxon>
        <taxon>Metazoa</taxon>
        <taxon>Chordata</taxon>
        <taxon>Craniata</taxon>
        <taxon>Vertebrata</taxon>
        <taxon>Chondrichthyes</taxon>
        <taxon>Holocephali</taxon>
        <taxon>Chimaeriformes</taxon>
        <taxon>Callorhinchidae</taxon>
        <taxon>Callorhinchus</taxon>
    </lineage>
</organism>
<dbReference type="Pfam" id="PF00168">
    <property type="entry name" value="C2"/>
    <property type="match status" value="1"/>
</dbReference>
<comment type="subcellular location">
    <subcellularLocation>
        <location evidence="1">Cell membrane</location>
        <topology evidence="1">Peripheral membrane protein</topology>
    </subcellularLocation>
    <subcellularLocation>
        <location evidence="2">Endoplasmic reticulum membrane</location>
        <topology evidence="2">Multi-pass membrane protein</topology>
    </subcellularLocation>
</comment>
<keyword evidence="5" id="KW-1003">Cell membrane</keyword>
<evidence type="ECO:0000256" key="14">
    <source>
        <dbReference type="ARBA" id="ARBA00023136"/>
    </source>
</evidence>
<dbReference type="GO" id="GO:0035091">
    <property type="term" value="F:phosphatidylinositol binding"/>
    <property type="evidence" value="ECO:0007669"/>
    <property type="project" value="TreeGrafter"/>
</dbReference>
<proteinExistence type="inferred from homology"/>
<dbReference type="PANTHER" id="PTHR45761:SF3">
    <property type="entry name" value="EXTENDED SYNAPTOTAGMIN-1"/>
    <property type="match status" value="1"/>
</dbReference>
<dbReference type="AlphaFoldDB" id="A0A4W3IS64"/>
<evidence type="ECO:0000256" key="10">
    <source>
        <dbReference type="ARBA" id="ARBA00022837"/>
    </source>
</evidence>
<keyword evidence="8" id="KW-0677">Repeat</keyword>
<dbReference type="SUPFAM" id="SSF49562">
    <property type="entry name" value="C2 domain (Calcium/lipid-binding domain, CaLB)"/>
    <property type="match status" value="1"/>
</dbReference>
<sequence length="242" mass="26952">MFFLFHSLVRSLILSLCYSLLLSCFSLALPVSLPSPSLSLFPPLPLFPSPPPPLSFSLSSKTDTMLMDTIASFLVLPNRITCPLMSDLRAAELRSPLPRGIVRIFLVEAVSLESKDTYVKGIIKGRSDPYAIVRVGTQTFMSKTISESINPKWNEMYEVCLCPAHVCQCQCALEHASAPHTHISPHVRGRHPTLLFTSLCDPQSPDVLLSDLRGWMSANFLQQISLRLPTRWKPYSLALINV</sequence>
<keyword evidence="10" id="KW-0106">Calcium</keyword>
<keyword evidence="13" id="KW-0446">Lipid-binding</keyword>
<dbReference type="GO" id="GO:0005789">
    <property type="term" value="C:endoplasmic reticulum membrane"/>
    <property type="evidence" value="ECO:0007669"/>
    <property type="project" value="UniProtKB-SubCell"/>
</dbReference>
<evidence type="ECO:0000256" key="2">
    <source>
        <dbReference type="ARBA" id="ARBA00004477"/>
    </source>
</evidence>
<protein>
    <recommendedName>
        <fullName evidence="15">C2 domain-containing protein</fullName>
    </recommendedName>
</protein>
<reference evidence="16" key="4">
    <citation type="submission" date="2025-08" db="UniProtKB">
        <authorList>
            <consortium name="Ensembl"/>
        </authorList>
    </citation>
    <scope>IDENTIFICATION</scope>
</reference>
<keyword evidence="17" id="KW-1185">Reference proteome</keyword>
<dbReference type="FunFam" id="2.60.40.150:FF:000025">
    <property type="entry name" value="Extended synaptotagmin 2"/>
    <property type="match status" value="1"/>
</dbReference>
<keyword evidence="14" id="KW-0472">Membrane</keyword>
<reference evidence="17" key="1">
    <citation type="journal article" date="2006" name="Science">
        <title>Ancient noncoding elements conserved in the human genome.</title>
        <authorList>
            <person name="Venkatesh B."/>
            <person name="Kirkness E.F."/>
            <person name="Loh Y.H."/>
            <person name="Halpern A.L."/>
            <person name="Lee A.P."/>
            <person name="Johnson J."/>
            <person name="Dandona N."/>
            <person name="Viswanathan L.D."/>
            <person name="Tay A."/>
            <person name="Venter J.C."/>
            <person name="Strausberg R.L."/>
            <person name="Brenner S."/>
        </authorList>
    </citation>
    <scope>NUCLEOTIDE SEQUENCE [LARGE SCALE GENOMIC DNA]</scope>
</reference>
<accession>A0A4W3IS64</accession>
<dbReference type="GO" id="GO:0005886">
    <property type="term" value="C:plasma membrane"/>
    <property type="evidence" value="ECO:0007669"/>
    <property type="project" value="UniProtKB-SubCell"/>
</dbReference>
<dbReference type="GeneTree" id="ENSGT00940000156561"/>
<dbReference type="GO" id="GO:0006869">
    <property type="term" value="P:lipid transport"/>
    <property type="evidence" value="ECO:0007669"/>
    <property type="project" value="UniProtKB-KW"/>
</dbReference>
<keyword evidence="7" id="KW-0479">Metal-binding</keyword>
<feature type="domain" description="C2" evidence="15">
    <location>
        <begin position="83"/>
        <end position="209"/>
    </location>
</feature>
<evidence type="ECO:0000256" key="4">
    <source>
        <dbReference type="ARBA" id="ARBA00022448"/>
    </source>
</evidence>
<evidence type="ECO:0000256" key="13">
    <source>
        <dbReference type="ARBA" id="ARBA00023121"/>
    </source>
</evidence>
<dbReference type="PROSITE" id="PS50004">
    <property type="entry name" value="C2"/>
    <property type="match status" value="1"/>
</dbReference>
<evidence type="ECO:0000256" key="3">
    <source>
        <dbReference type="ARBA" id="ARBA00005867"/>
    </source>
</evidence>
<evidence type="ECO:0000256" key="1">
    <source>
        <dbReference type="ARBA" id="ARBA00004202"/>
    </source>
</evidence>
<dbReference type="GO" id="GO:0005509">
    <property type="term" value="F:calcium ion binding"/>
    <property type="evidence" value="ECO:0007669"/>
    <property type="project" value="TreeGrafter"/>
</dbReference>